<dbReference type="InterPro" id="IPR012127">
    <property type="entry name" value="Cyt_c_prime"/>
</dbReference>
<evidence type="ECO:0000256" key="5">
    <source>
        <dbReference type="ARBA" id="ARBA00023004"/>
    </source>
</evidence>
<dbReference type="InterPro" id="IPR002321">
    <property type="entry name" value="Cyt_c_II"/>
</dbReference>
<keyword evidence="1" id="KW-0813">Transport</keyword>
<evidence type="ECO:0008006" key="10">
    <source>
        <dbReference type="Google" id="ProtNLM"/>
    </source>
</evidence>
<comment type="PTM">
    <text evidence="7">Binds 1 heme group per subunit.</text>
</comment>
<evidence type="ECO:0000256" key="1">
    <source>
        <dbReference type="ARBA" id="ARBA00022448"/>
    </source>
</evidence>
<dbReference type="Pfam" id="PF01322">
    <property type="entry name" value="Cytochrom_C_2"/>
    <property type="match status" value="1"/>
</dbReference>
<dbReference type="InterPro" id="IPR010980">
    <property type="entry name" value="Cyt_c/b562"/>
</dbReference>
<evidence type="ECO:0000256" key="4">
    <source>
        <dbReference type="ARBA" id="ARBA00022982"/>
    </source>
</evidence>
<proteinExistence type="predicted"/>
<reference evidence="8 9" key="2">
    <citation type="submission" date="2015-10" db="EMBL/GenBank/DDBJ databases">
        <title>Draft Genome Sequence of Prosthecomicrobium hirschii ATCC 27832.</title>
        <authorList>
            <person name="Daniel J."/>
            <person name="Givan S.A."/>
            <person name="Brun Y.V."/>
            <person name="Brown P.J."/>
        </authorList>
    </citation>
    <scope>NUCLEOTIDE SEQUENCE [LARGE SCALE GENOMIC DNA]</scope>
    <source>
        <strain evidence="8 9">16</strain>
    </source>
</reference>
<dbReference type="Proteomes" id="UP000048984">
    <property type="component" value="Unassembled WGS sequence"/>
</dbReference>
<evidence type="ECO:0000313" key="8">
    <source>
        <dbReference type="EMBL" id="KPL53947.1"/>
    </source>
</evidence>
<feature type="binding site" description="axial binding residue" evidence="6">
    <location>
        <position position="131"/>
    </location>
    <ligand>
        <name>heme c</name>
        <dbReference type="ChEBI" id="CHEBI:61717"/>
    </ligand>
    <ligandPart>
        <name>Fe</name>
        <dbReference type="ChEBI" id="CHEBI:18248"/>
    </ligandPart>
</feature>
<dbReference type="GO" id="GO:0042597">
    <property type="term" value="C:periplasmic space"/>
    <property type="evidence" value="ECO:0007669"/>
    <property type="project" value="InterPro"/>
</dbReference>
<dbReference type="PROSITE" id="PS51009">
    <property type="entry name" value="CYTCII"/>
    <property type="match status" value="1"/>
</dbReference>
<dbReference type="GO" id="GO:0020037">
    <property type="term" value="F:heme binding"/>
    <property type="evidence" value="ECO:0007669"/>
    <property type="project" value="InterPro"/>
</dbReference>
<name>A0A0P6W613_9HYPH</name>
<feature type="binding site" description="covalent" evidence="7">
    <location>
        <position position="130"/>
    </location>
    <ligand>
        <name>heme c</name>
        <dbReference type="ChEBI" id="CHEBI:61717"/>
    </ligand>
</feature>
<keyword evidence="9" id="KW-1185">Reference proteome</keyword>
<evidence type="ECO:0000256" key="2">
    <source>
        <dbReference type="ARBA" id="ARBA00022617"/>
    </source>
</evidence>
<dbReference type="Gene3D" id="1.20.120.10">
    <property type="entry name" value="Cytochrome c/b562"/>
    <property type="match status" value="1"/>
</dbReference>
<dbReference type="GO" id="GO:0009055">
    <property type="term" value="F:electron transfer activity"/>
    <property type="evidence" value="ECO:0007669"/>
    <property type="project" value="InterPro"/>
</dbReference>
<evidence type="ECO:0000313" key="9">
    <source>
        <dbReference type="Proteomes" id="UP000048984"/>
    </source>
</evidence>
<dbReference type="EMBL" id="LJYW01000001">
    <property type="protein sequence ID" value="KPL53947.1"/>
    <property type="molecule type" value="Genomic_DNA"/>
</dbReference>
<evidence type="ECO:0000256" key="3">
    <source>
        <dbReference type="ARBA" id="ARBA00022723"/>
    </source>
</evidence>
<evidence type="ECO:0000256" key="7">
    <source>
        <dbReference type="PIRSR" id="PIRSR000027-2"/>
    </source>
</evidence>
<dbReference type="STRING" id="665126.ABB55_18470"/>
<protein>
    <recommendedName>
        <fullName evidence="10">Cytochrome C</fullName>
    </recommendedName>
</protein>
<keyword evidence="5 6" id="KW-0408">Iron</keyword>
<keyword evidence="2 7" id="KW-0349">Heme</keyword>
<dbReference type="GO" id="GO:0022900">
    <property type="term" value="P:electron transport chain"/>
    <property type="evidence" value="ECO:0007669"/>
    <property type="project" value="InterPro"/>
</dbReference>
<dbReference type="PIRSF" id="PIRSF000027">
    <property type="entry name" value="Cytc_c_prime"/>
    <property type="match status" value="1"/>
</dbReference>
<reference evidence="8 9" key="1">
    <citation type="submission" date="2015-09" db="EMBL/GenBank/DDBJ databases">
        <authorList>
            <person name="Jackson K.R."/>
            <person name="Lunt B.L."/>
            <person name="Fisher J.N.B."/>
            <person name="Gardner A.V."/>
            <person name="Bailey M.E."/>
            <person name="Deus L.M."/>
            <person name="Earl A.S."/>
            <person name="Gibby P.D."/>
            <person name="Hartmann K.A."/>
            <person name="Liu J.E."/>
            <person name="Manci A.M."/>
            <person name="Nielsen D.A."/>
            <person name="Solomon M.B."/>
            <person name="Breakwell D.P."/>
            <person name="Burnett S.H."/>
            <person name="Grose J.H."/>
        </authorList>
    </citation>
    <scope>NUCLEOTIDE SEQUENCE [LARGE SCALE GENOMIC DNA]</scope>
    <source>
        <strain evidence="8 9">16</strain>
    </source>
</reference>
<gene>
    <name evidence="8" type="ORF">ABB55_18470</name>
</gene>
<dbReference type="AlphaFoldDB" id="A0A0P6W613"/>
<sequence length="138" mass="15190">MAALALTLVSTGTRGETLVEARQRLMVAVVKATKVMREMAQGKAKLDPDLVKDSVRTVSEATAVLPNLFPEGSQAETSAALPALWQNKEDFDARLDEMNRSAILLVFAARQGDGAFRYAFDQYQQVCQGCHAKYRKPE</sequence>
<accession>A0A0P6W613</accession>
<evidence type="ECO:0000256" key="6">
    <source>
        <dbReference type="PIRSR" id="PIRSR000027-1"/>
    </source>
</evidence>
<dbReference type="GO" id="GO:0005506">
    <property type="term" value="F:iron ion binding"/>
    <property type="evidence" value="ECO:0007669"/>
    <property type="project" value="InterPro"/>
</dbReference>
<feature type="binding site" description="covalent" evidence="7">
    <location>
        <position position="127"/>
    </location>
    <ligand>
        <name>heme c</name>
        <dbReference type="ChEBI" id="CHEBI:61717"/>
    </ligand>
</feature>
<dbReference type="SUPFAM" id="SSF47175">
    <property type="entry name" value="Cytochromes"/>
    <property type="match status" value="1"/>
</dbReference>
<keyword evidence="3 6" id="KW-0479">Metal-binding</keyword>
<keyword evidence="4" id="KW-0249">Electron transport</keyword>
<organism evidence="8 9">
    <name type="scientific">Prosthecodimorpha hirschii</name>
    <dbReference type="NCBI Taxonomy" id="665126"/>
    <lineage>
        <taxon>Bacteria</taxon>
        <taxon>Pseudomonadati</taxon>
        <taxon>Pseudomonadota</taxon>
        <taxon>Alphaproteobacteria</taxon>
        <taxon>Hyphomicrobiales</taxon>
        <taxon>Ancalomicrobiaceae</taxon>
        <taxon>Prosthecodimorpha</taxon>
    </lineage>
</organism>
<comment type="caution">
    <text evidence="8">The sequence shown here is derived from an EMBL/GenBank/DDBJ whole genome shotgun (WGS) entry which is preliminary data.</text>
</comment>